<reference evidence="2 3" key="1">
    <citation type="journal article" date="2013" name="Sci. Rep.">
        <title>Extraordinary expansion of a Sorangium cellulosum genome from an alkaline milieu.</title>
        <authorList>
            <person name="Han K."/>
            <person name="Li Z.F."/>
            <person name="Peng R."/>
            <person name="Zhu L.P."/>
            <person name="Zhou T."/>
            <person name="Wang L.G."/>
            <person name="Li S.G."/>
            <person name="Zhang X.B."/>
            <person name="Hu W."/>
            <person name="Wu Z.H."/>
            <person name="Qin N."/>
            <person name="Li Y.Z."/>
        </authorList>
    </citation>
    <scope>NUCLEOTIDE SEQUENCE [LARGE SCALE GENOMIC DNA]</scope>
    <source>
        <strain evidence="2 3">So0157-2</strain>
    </source>
</reference>
<dbReference type="OrthoDB" id="5486659at2"/>
<dbReference type="SUPFAM" id="SSF52540">
    <property type="entry name" value="P-loop containing nucleoside triphosphate hydrolases"/>
    <property type="match status" value="1"/>
</dbReference>
<feature type="domain" description="AAA+ ATPase" evidence="1">
    <location>
        <begin position="34"/>
        <end position="286"/>
    </location>
</feature>
<name>S4Y238_SORCE</name>
<dbReference type="STRING" id="1254432.SCE1572_31110"/>
<dbReference type="AlphaFoldDB" id="S4Y238"/>
<dbReference type="EMBL" id="CP003969">
    <property type="protein sequence ID" value="AGP38536.1"/>
    <property type="molecule type" value="Genomic_DNA"/>
</dbReference>
<dbReference type="eggNOG" id="COG1672">
    <property type="taxonomic scope" value="Bacteria"/>
</dbReference>
<accession>S4Y238</accession>
<dbReference type="InterPro" id="IPR003593">
    <property type="entry name" value="AAA+_ATPase"/>
</dbReference>
<evidence type="ECO:0000313" key="3">
    <source>
        <dbReference type="Proteomes" id="UP000014803"/>
    </source>
</evidence>
<dbReference type="HOGENOM" id="CLU_039401_0_0_7"/>
<organism evidence="2 3">
    <name type="scientific">Sorangium cellulosum So0157-2</name>
    <dbReference type="NCBI Taxonomy" id="1254432"/>
    <lineage>
        <taxon>Bacteria</taxon>
        <taxon>Pseudomonadati</taxon>
        <taxon>Myxococcota</taxon>
        <taxon>Polyangia</taxon>
        <taxon>Polyangiales</taxon>
        <taxon>Polyangiaceae</taxon>
        <taxon>Sorangium</taxon>
    </lineage>
</organism>
<dbReference type="PATRIC" id="fig|1254432.3.peg.7030"/>
<dbReference type="InterPro" id="IPR027417">
    <property type="entry name" value="P-loop_NTPase"/>
</dbReference>
<protein>
    <recommendedName>
        <fullName evidence="1">AAA+ ATPase domain-containing protein</fullName>
    </recommendedName>
</protein>
<evidence type="ECO:0000313" key="2">
    <source>
        <dbReference type="EMBL" id="AGP38536.1"/>
    </source>
</evidence>
<proteinExistence type="predicted"/>
<dbReference type="RefSeq" id="WP_020738128.1">
    <property type="nucleotide sequence ID" value="NC_021658.1"/>
</dbReference>
<dbReference type="SMART" id="SM00382">
    <property type="entry name" value="AAA"/>
    <property type="match status" value="1"/>
</dbReference>
<gene>
    <name evidence="2" type="ORF">SCE1572_31110</name>
</gene>
<dbReference type="Proteomes" id="UP000014803">
    <property type="component" value="Chromosome"/>
</dbReference>
<dbReference type="KEGG" id="scu:SCE1572_31110"/>
<sequence>MPRWFNTGGPCNPDDHYMLPPEERLPGVRDLIDRKACFVLYAPRQIGKTTSLLTLAQALTREGRYVAVRVSMEVGAPFPDDPGAAELAMLSEWRGLAGSQLPAELQPPPFPDAPPGERIGAALGAWAQAAPRPLVVFLDEIDALRDITLLSVLRQLRSGYPGRPHGFPHALALVGLRDVRDYKVASGDSDRLGTSSPFNIKVESLTLRNFTRDEVAALVAQHTAETGQGFQSSAVDRAFELTQGQPWLVNALARQLVDVLVKDRAQPITAADVDRAKEILIERQDTHLDSLVERLREPRIRAVIEPMLAGGTLGDVPEDDRRFAVDLGLVRRAAEGGLVIANPIYREIIVRQLTSGVRDSLPRIPATWLTPDGRLDADRLLDAFLSFWRQHGEPLLGAAPYHEIAPHLVVMAFLHRVVNGGGTIEREYAIGRGRMDLCVRYAGETLAIELKVWRDGRPDPLAEGLAQLDEYLAGLGLQRGWLILFDQRSGQPPIAERTRREHASTPAGREVVVVRA</sequence>
<evidence type="ECO:0000259" key="1">
    <source>
        <dbReference type="SMART" id="SM00382"/>
    </source>
</evidence>